<feature type="region of interest" description="Disordered" evidence="1">
    <location>
        <begin position="1"/>
        <end position="49"/>
    </location>
</feature>
<feature type="compositionally biased region" description="Low complexity" evidence="1">
    <location>
        <begin position="303"/>
        <end position="317"/>
    </location>
</feature>
<evidence type="ECO:0000313" key="2">
    <source>
        <dbReference type="EMBL" id="CAI8044761.1"/>
    </source>
</evidence>
<feature type="compositionally biased region" description="Polar residues" evidence="1">
    <location>
        <begin position="276"/>
        <end position="292"/>
    </location>
</feature>
<protein>
    <submittedName>
        <fullName evidence="2">Uncharacterized protein</fullName>
    </submittedName>
</protein>
<name>A0AA35TC63_GEOBA</name>
<feature type="region of interest" description="Disordered" evidence="1">
    <location>
        <begin position="135"/>
        <end position="156"/>
    </location>
</feature>
<organism evidence="2 3">
    <name type="scientific">Geodia barretti</name>
    <name type="common">Barrett's horny sponge</name>
    <dbReference type="NCBI Taxonomy" id="519541"/>
    <lineage>
        <taxon>Eukaryota</taxon>
        <taxon>Metazoa</taxon>
        <taxon>Porifera</taxon>
        <taxon>Demospongiae</taxon>
        <taxon>Heteroscleromorpha</taxon>
        <taxon>Tetractinellida</taxon>
        <taxon>Astrophorina</taxon>
        <taxon>Geodiidae</taxon>
        <taxon>Geodia</taxon>
    </lineage>
</organism>
<dbReference type="Proteomes" id="UP001174909">
    <property type="component" value="Unassembled WGS sequence"/>
</dbReference>
<reference evidence="2" key="1">
    <citation type="submission" date="2023-03" db="EMBL/GenBank/DDBJ databases">
        <authorList>
            <person name="Steffen K."/>
            <person name="Cardenas P."/>
        </authorList>
    </citation>
    <scope>NUCLEOTIDE SEQUENCE</scope>
</reference>
<accession>A0AA35TC63</accession>
<comment type="caution">
    <text evidence="2">The sequence shown here is derived from an EMBL/GenBank/DDBJ whole genome shotgun (WGS) entry which is preliminary data.</text>
</comment>
<dbReference type="AlphaFoldDB" id="A0AA35TC63"/>
<evidence type="ECO:0000313" key="3">
    <source>
        <dbReference type="Proteomes" id="UP001174909"/>
    </source>
</evidence>
<proteinExistence type="predicted"/>
<feature type="compositionally biased region" description="Basic and acidic residues" evidence="1">
    <location>
        <begin position="239"/>
        <end position="250"/>
    </location>
</feature>
<dbReference type="EMBL" id="CASHTH010003422">
    <property type="protein sequence ID" value="CAI8044761.1"/>
    <property type="molecule type" value="Genomic_DNA"/>
</dbReference>
<evidence type="ECO:0000256" key="1">
    <source>
        <dbReference type="SAM" id="MobiDB-lite"/>
    </source>
</evidence>
<gene>
    <name evidence="2" type="ORF">GBAR_LOCUS24799</name>
</gene>
<feature type="region of interest" description="Disordered" evidence="1">
    <location>
        <begin position="230"/>
        <end position="342"/>
    </location>
</feature>
<keyword evidence="3" id="KW-1185">Reference proteome</keyword>
<sequence length="405" mass="43860">MEERSAGPGNDSFTKKVPQNTALGGPGQLLGRRKGEGARPRARTVSATSRRETLSLAVCGVGPSRGLELCASSRPTSETWERSRDGHVTQLQSSTSLPSVGFLRSARLYPLGVVDTPQLQPQQFLGIVSNSRSKGEQRRPVSWVGTRTQAERRNKDSELADCDVERERNRHSFSGDSNCLQRRSRLISLPRNTALVPTASMSVEPTRAKKQTSVLSGKSRTLFPLVRQKSAHANAGQEIRVEVRSSRDSEYGNSLKSTGDKTVAGSVLSATLPDLPSNTAAPDTQSLTTPQQPKAERKQMSIVSVGSTGATAAGKAGQQRLSRWRRKASPGRRGATLSLGWTQGKPLGPLTVHPVYRDAEKTRSRRRSGEFSELKEVKTSLGSGGEAVVSKDCIVIDVQEYLANY</sequence>